<reference evidence="1 2" key="1">
    <citation type="journal article" date="2021" name="Elife">
        <title>Chloroplast acquisition without the gene transfer in kleptoplastic sea slugs, Plakobranchus ocellatus.</title>
        <authorList>
            <person name="Maeda T."/>
            <person name="Takahashi S."/>
            <person name="Yoshida T."/>
            <person name="Shimamura S."/>
            <person name="Takaki Y."/>
            <person name="Nagai Y."/>
            <person name="Toyoda A."/>
            <person name="Suzuki Y."/>
            <person name="Arimoto A."/>
            <person name="Ishii H."/>
            <person name="Satoh N."/>
            <person name="Nishiyama T."/>
            <person name="Hasebe M."/>
            <person name="Maruyama T."/>
            <person name="Minagawa J."/>
            <person name="Obokata J."/>
            <person name="Shigenobu S."/>
        </authorList>
    </citation>
    <scope>NUCLEOTIDE SEQUENCE [LARGE SCALE GENOMIC DNA]</scope>
</reference>
<organism evidence="1 2">
    <name type="scientific">Elysia marginata</name>
    <dbReference type="NCBI Taxonomy" id="1093978"/>
    <lineage>
        <taxon>Eukaryota</taxon>
        <taxon>Metazoa</taxon>
        <taxon>Spiralia</taxon>
        <taxon>Lophotrochozoa</taxon>
        <taxon>Mollusca</taxon>
        <taxon>Gastropoda</taxon>
        <taxon>Heterobranchia</taxon>
        <taxon>Euthyneura</taxon>
        <taxon>Panpulmonata</taxon>
        <taxon>Sacoglossa</taxon>
        <taxon>Placobranchoidea</taxon>
        <taxon>Plakobranchidae</taxon>
        <taxon>Elysia</taxon>
    </lineage>
</organism>
<evidence type="ECO:0000313" key="2">
    <source>
        <dbReference type="Proteomes" id="UP000762676"/>
    </source>
</evidence>
<dbReference type="AlphaFoldDB" id="A0AAV4G0S4"/>
<feature type="non-terminal residue" evidence="1">
    <location>
        <position position="65"/>
    </location>
</feature>
<dbReference type="Proteomes" id="UP000762676">
    <property type="component" value="Unassembled WGS sequence"/>
</dbReference>
<accession>A0AAV4G0S4</accession>
<evidence type="ECO:0000313" key="1">
    <source>
        <dbReference type="EMBL" id="GFR79297.1"/>
    </source>
</evidence>
<sequence length="65" mass="7988">MISRFKRRILTQHFHHYPYLPENPMLYLPIIALLHRYLESIHQINCRCLVAGRQHQNHSMRREIP</sequence>
<name>A0AAV4G0S4_9GAST</name>
<protein>
    <submittedName>
        <fullName evidence="1">Uncharacterized protein</fullName>
    </submittedName>
</protein>
<dbReference type="EMBL" id="BMAT01001081">
    <property type="protein sequence ID" value="GFR79297.1"/>
    <property type="molecule type" value="Genomic_DNA"/>
</dbReference>
<keyword evidence="2" id="KW-1185">Reference proteome</keyword>
<comment type="caution">
    <text evidence="1">The sequence shown here is derived from an EMBL/GenBank/DDBJ whole genome shotgun (WGS) entry which is preliminary data.</text>
</comment>
<gene>
    <name evidence="1" type="ORF">ElyMa_000552900</name>
</gene>
<proteinExistence type="predicted"/>